<sequence length="455" mass="53265">MLVYFQGRGDWFFNDNPNNKFGPLLAHNFVFKDTETGETESTNEFFRLYDGIDQKRCNEFVGVFKLSKKDIAIYLSSNNLDHVEELRPCVHEYSGFYISLEENDYLSLSKNDFDNCFFLIQKEIDMSCFEHKKISNIPYVINNMLTVYNESEASDSFSENDGIDQDKPMVYFRGHGDWFLNDDGSGSGYTRTKVEHRVIDPDHPRTQHSFFYWPNDVIDGVFQLTDSDYSKYRSVGSINKEEITRLSPCCHPDSAFHKLVDKGRLPAEIFGNCYFEIKRNRFPELALKRRPERRDIGKLDWSLEFIKVTDQSVLDNKLSHHATTYHDSPVENKIDKTTPKKLNSNRNSSTHENRVESISKLVVWLIAEAKKDNEELDPFNLDLTKKELFGILCAWEKKRDNYCDRTWRKLANLDSCKKTWRHIKENICNVRGEGAPSKEAKNVNFYEKIMQKINK</sequence>
<dbReference type="OrthoDB" id="9973464at2"/>
<feature type="compositionally biased region" description="Basic and acidic residues" evidence="1">
    <location>
        <begin position="328"/>
        <end position="338"/>
    </location>
</feature>
<evidence type="ECO:0000313" key="3">
    <source>
        <dbReference type="Proteomes" id="UP000078476"/>
    </source>
</evidence>
<evidence type="ECO:0000313" key="2">
    <source>
        <dbReference type="EMBL" id="OAI12606.1"/>
    </source>
</evidence>
<proteinExistence type="predicted"/>
<accession>A0A177N3Q5</accession>
<dbReference type="AlphaFoldDB" id="A0A177N3Q5"/>
<dbReference type="RefSeq" id="WP_066985319.1">
    <property type="nucleotide sequence ID" value="NZ_LUUI01000128.1"/>
</dbReference>
<name>A0A177N3Q5_9GAMM</name>
<organism evidence="2 3">
    <name type="scientific">Methylomonas lenta</name>
    <dbReference type="NCBI Taxonomy" id="980561"/>
    <lineage>
        <taxon>Bacteria</taxon>
        <taxon>Pseudomonadati</taxon>
        <taxon>Pseudomonadota</taxon>
        <taxon>Gammaproteobacteria</taxon>
        <taxon>Methylococcales</taxon>
        <taxon>Methylococcaceae</taxon>
        <taxon>Methylomonas</taxon>
    </lineage>
</organism>
<dbReference type="Proteomes" id="UP000078476">
    <property type="component" value="Unassembled WGS sequence"/>
</dbReference>
<comment type="caution">
    <text evidence="2">The sequence shown here is derived from an EMBL/GenBank/DDBJ whole genome shotgun (WGS) entry which is preliminary data.</text>
</comment>
<protein>
    <submittedName>
        <fullName evidence="2">Uncharacterized protein</fullName>
    </submittedName>
</protein>
<reference evidence="2 3" key="1">
    <citation type="submission" date="2016-03" db="EMBL/GenBank/DDBJ databases">
        <authorList>
            <person name="Ploux O."/>
        </authorList>
    </citation>
    <scope>NUCLEOTIDE SEQUENCE [LARGE SCALE GENOMIC DNA]</scope>
    <source>
        <strain evidence="2 3">R-45370</strain>
    </source>
</reference>
<evidence type="ECO:0000256" key="1">
    <source>
        <dbReference type="SAM" id="MobiDB-lite"/>
    </source>
</evidence>
<gene>
    <name evidence="2" type="ORF">A1359_13800</name>
</gene>
<dbReference type="EMBL" id="LUUI01000128">
    <property type="protein sequence ID" value="OAI12606.1"/>
    <property type="molecule type" value="Genomic_DNA"/>
</dbReference>
<keyword evidence="3" id="KW-1185">Reference proteome</keyword>
<feature type="region of interest" description="Disordered" evidence="1">
    <location>
        <begin position="325"/>
        <end position="351"/>
    </location>
</feature>